<evidence type="ECO:0000313" key="3">
    <source>
        <dbReference type="EMBL" id="MCW7555057.1"/>
    </source>
</evidence>
<dbReference type="Proteomes" id="UP001209854">
    <property type="component" value="Unassembled WGS sequence"/>
</dbReference>
<proteinExistence type="predicted"/>
<dbReference type="RefSeq" id="WP_262564820.1">
    <property type="nucleotide sequence ID" value="NZ_JAPFCC010000001.1"/>
</dbReference>
<dbReference type="PANTHER" id="PTHR43283">
    <property type="entry name" value="BETA-LACTAMASE-RELATED"/>
    <property type="match status" value="1"/>
</dbReference>
<dbReference type="Pfam" id="PF00144">
    <property type="entry name" value="Beta-lactamase"/>
    <property type="match status" value="1"/>
</dbReference>
<evidence type="ECO:0000256" key="1">
    <source>
        <dbReference type="SAM" id="SignalP"/>
    </source>
</evidence>
<gene>
    <name evidence="3" type="ORF">NX722_21010</name>
</gene>
<dbReference type="InterPro" id="IPR012338">
    <property type="entry name" value="Beta-lactam/transpept-like"/>
</dbReference>
<keyword evidence="4" id="KW-1185">Reference proteome</keyword>
<accession>A0ABT3N0A4</accession>
<keyword evidence="1" id="KW-0732">Signal</keyword>
<evidence type="ECO:0000313" key="4">
    <source>
        <dbReference type="Proteomes" id="UP001209854"/>
    </source>
</evidence>
<dbReference type="PANTHER" id="PTHR43283:SF7">
    <property type="entry name" value="BETA-LACTAMASE-RELATED DOMAIN-CONTAINING PROTEIN"/>
    <property type="match status" value="1"/>
</dbReference>
<protein>
    <submittedName>
        <fullName evidence="3">Serine hydrolase</fullName>
    </submittedName>
</protein>
<reference evidence="3 4" key="1">
    <citation type="submission" date="2022-10" db="EMBL/GenBank/DDBJ databases">
        <title>High-quality genome sequences of two octocoral-associated bacteria, Endozoicomonas euniceicola EF212 and Endozoicomonas gorgoniicola PS125.</title>
        <authorList>
            <person name="Chiou Y.-J."/>
            <person name="Chen Y.-H."/>
        </authorList>
    </citation>
    <scope>NUCLEOTIDE SEQUENCE [LARGE SCALE GENOMIC DNA]</scope>
    <source>
        <strain evidence="3 4">PS125</strain>
    </source>
</reference>
<dbReference type="InterPro" id="IPR001466">
    <property type="entry name" value="Beta-lactam-related"/>
</dbReference>
<dbReference type="SUPFAM" id="SSF56601">
    <property type="entry name" value="beta-lactamase/transpeptidase-like"/>
    <property type="match status" value="1"/>
</dbReference>
<sequence length="464" mass="51965">MKKSILAIATAAALFATGTQAHVTYHEPDQQMEKNLNVYGTGIVDWEYSKFARYAMIDSHKIHYWAEIPAPAEKMPMKKAAKQLDVSKITVPDVVPGNTISMYNLMRDRAEISSYVIMNKKGEIIAEDYWNNSKVDTKHQLHSANKSFTSMAWAAVEATGLVSADEIAETYIKELKGTPWGKIKMRHYLDMTSGSNTMDMSREGWHNWEMPDGNVTDSSMSTVAGYAGLVEKDGKLVPPVQAENAKGITRLSEYLELYAKNHDPEWEAGEKYQYRCLNTEMVAMALVRTTGKPLAEVYDEYLWSKGGFNNYGALYVNQDKDSIGSGSFNTTTRDFAIGSFIMANGGKNWKGEQVVPESFVKEVEKGDPVVKKAWAQISYEGLAVPTGAWYKNQFRTLTDPETGVDFSMMLGTNGQVSAWDHKTGNVIAIFGDYRRHTGQALIHTYFFDVIKPLFKRLADEQATS</sequence>
<organism evidence="3 4">
    <name type="scientific">Endozoicomonas gorgoniicola</name>
    <dbReference type="NCBI Taxonomy" id="1234144"/>
    <lineage>
        <taxon>Bacteria</taxon>
        <taxon>Pseudomonadati</taxon>
        <taxon>Pseudomonadota</taxon>
        <taxon>Gammaproteobacteria</taxon>
        <taxon>Oceanospirillales</taxon>
        <taxon>Endozoicomonadaceae</taxon>
        <taxon>Endozoicomonas</taxon>
    </lineage>
</organism>
<feature type="chain" id="PRO_5045760373" evidence="1">
    <location>
        <begin position="22"/>
        <end position="464"/>
    </location>
</feature>
<dbReference type="GO" id="GO:0016787">
    <property type="term" value="F:hydrolase activity"/>
    <property type="evidence" value="ECO:0007669"/>
    <property type="project" value="UniProtKB-KW"/>
</dbReference>
<dbReference type="EMBL" id="JAPFCC010000001">
    <property type="protein sequence ID" value="MCW7555057.1"/>
    <property type="molecule type" value="Genomic_DNA"/>
</dbReference>
<comment type="caution">
    <text evidence="3">The sequence shown here is derived from an EMBL/GenBank/DDBJ whole genome shotgun (WGS) entry which is preliminary data.</text>
</comment>
<evidence type="ECO:0000259" key="2">
    <source>
        <dbReference type="Pfam" id="PF00144"/>
    </source>
</evidence>
<name>A0ABT3N0A4_9GAMM</name>
<dbReference type="Gene3D" id="3.40.710.10">
    <property type="entry name" value="DD-peptidase/beta-lactamase superfamily"/>
    <property type="match status" value="1"/>
</dbReference>
<dbReference type="InterPro" id="IPR050789">
    <property type="entry name" value="Diverse_Enzym_Activities"/>
</dbReference>
<feature type="signal peptide" evidence="1">
    <location>
        <begin position="1"/>
        <end position="21"/>
    </location>
</feature>
<keyword evidence="3" id="KW-0378">Hydrolase</keyword>
<feature type="domain" description="Beta-lactamase-related" evidence="2">
    <location>
        <begin position="106"/>
        <end position="306"/>
    </location>
</feature>